<dbReference type="GeneID" id="108673130"/>
<dbReference type="Gene3D" id="3.40.50.300">
    <property type="entry name" value="P-loop containing nucleotide triphosphate hydrolases"/>
    <property type="match status" value="1"/>
</dbReference>
<keyword evidence="3" id="KW-0472">Membrane</keyword>
<evidence type="ECO:0000313" key="4">
    <source>
        <dbReference type="Proteomes" id="UP000694843"/>
    </source>
</evidence>
<dbReference type="InterPro" id="IPR027417">
    <property type="entry name" value="P-loop_NTPase"/>
</dbReference>
<dbReference type="GO" id="GO:0051731">
    <property type="term" value="F:polynucleotide 5'-hydroxyl-kinase activity"/>
    <property type="evidence" value="ECO:0007669"/>
    <property type="project" value="InterPro"/>
</dbReference>
<name>A0A8B7NRU0_HYAAZ</name>
<organism evidence="4 5">
    <name type="scientific">Hyalella azteca</name>
    <name type="common">Amphipod</name>
    <dbReference type="NCBI Taxonomy" id="294128"/>
    <lineage>
        <taxon>Eukaryota</taxon>
        <taxon>Metazoa</taxon>
        <taxon>Ecdysozoa</taxon>
        <taxon>Arthropoda</taxon>
        <taxon>Crustacea</taxon>
        <taxon>Multicrustacea</taxon>
        <taxon>Malacostraca</taxon>
        <taxon>Eumalacostraca</taxon>
        <taxon>Peracarida</taxon>
        <taxon>Amphipoda</taxon>
        <taxon>Senticaudata</taxon>
        <taxon>Talitrida</taxon>
        <taxon>Talitroidea</taxon>
        <taxon>Hyalellidae</taxon>
        <taxon>Hyalella</taxon>
    </lineage>
</organism>
<gene>
    <name evidence="5" type="primary">LOC108673130</name>
</gene>
<keyword evidence="4" id="KW-1185">Reference proteome</keyword>
<reference evidence="5" key="1">
    <citation type="submission" date="2025-08" db="UniProtKB">
        <authorList>
            <consortium name="RefSeq"/>
        </authorList>
    </citation>
    <scope>IDENTIFICATION</scope>
    <source>
        <tissue evidence="5">Whole organism</tissue>
    </source>
</reference>
<dbReference type="Proteomes" id="UP000694843">
    <property type="component" value="Unplaced"/>
</dbReference>
<evidence type="ECO:0000256" key="3">
    <source>
        <dbReference type="SAM" id="Phobius"/>
    </source>
</evidence>
<evidence type="ECO:0000256" key="1">
    <source>
        <dbReference type="ARBA" id="ARBA00011003"/>
    </source>
</evidence>
<dbReference type="PANTHER" id="PTHR12755">
    <property type="entry name" value="CLEAVAGE/POLYADENYLATION FACTOR IA SUBUNIT CLP1P"/>
    <property type="match status" value="1"/>
</dbReference>
<keyword evidence="3" id="KW-1133">Transmembrane helix</keyword>
<accession>A0A8B7NRU0</accession>
<dbReference type="InterPro" id="IPR045116">
    <property type="entry name" value="Clp1/Grc3"/>
</dbReference>
<comment type="similarity">
    <text evidence="1">Belongs to the Clp1 family. NOL9/GRC3 subfamily.</text>
</comment>
<keyword evidence="3" id="KW-0812">Transmembrane</keyword>
<evidence type="ECO:0000256" key="2">
    <source>
        <dbReference type="SAM" id="MobiDB-lite"/>
    </source>
</evidence>
<dbReference type="AlphaFoldDB" id="A0A8B7NRU0"/>
<sequence>MLPSRNLVVRGCAIVDCLLGSITVLGYSVKAGDSIPIFAPECGPPIIVHGHESKSSISDRNKELEEFIAFQEDIDDSIQGRKIDSAGSFVSEDFKEKLMQLFISNHGTLASEKKWDFLKLTMGEPMVVLRLREFPLLLLTRAMMKLYPDEVSADALTPLVYCTRAKHDKTCVALSLNDPYKYVPTVMNMPLYVPPSWIKTAHHLASCLSRKNTSKSPLRVLVIGAPRTGKKTFTRYLINCMLERMSDGGKYGSRPQAPSCKYRPFFEQHCDTAGLNDELKSECIDELSQPPGIQSSHSSDTKEPLQCSGFTSSPQTSALSESPKSAFAENSGKSSEIDPSGLSGVCVLDANISHPMQSLPGAVSLARYTEPVFGQAFEYGISHILRNCDHANILRGLKYKYANLLDFVNSKLCLPQDIKSILIGKPCLLRMRYEYIDAIKVLCQTAAMECSEEPLIINFASTSDDYELRLLTEIVNIIKPTHVVHISGHLRRAPRAMPLNCHRIDRIARMYNIYKDRQRSPEGTGVCCNGYNYWPDDGTHDLHEVCYDYARIPSVFGSFHKYRPATKLEETVVLASYFNPLWPYYATTLDSRTLLNDFILGFDEIAIEILFHNIAPSHVLDTLVRRGIVALCSVDQNLIRSSGPGLPKVIVHKMGFGSSDSSKKASSASTISPDGMLADESSAGDVRLTTFSDLKSTIYTLHGWAVVRGVDTSRNRLHILVPRCFCPLLDDTVNALVLPAIFLPPNFDRLFYDGYPLGNFRSLVPRGPWNKLLSERKKKR</sequence>
<dbReference type="OrthoDB" id="2405412at2759"/>
<dbReference type="RefSeq" id="XP_018016405.1">
    <property type="nucleotide sequence ID" value="XM_018160916.2"/>
</dbReference>
<dbReference type="GO" id="GO:0000448">
    <property type="term" value="P:cleavage in ITS2 between 5.8S rRNA and LSU-rRNA of tricistronic rRNA transcript (SSU-rRNA, 5.8S rRNA, LSU-rRNA)"/>
    <property type="evidence" value="ECO:0007669"/>
    <property type="project" value="TreeGrafter"/>
</dbReference>
<feature type="compositionally biased region" description="Polar residues" evidence="2">
    <location>
        <begin position="308"/>
        <end position="323"/>
    </location>
</feature>
<evidence type="ECO:0000313" key="5">
    <source>
        <dbReference type="RefSeq" id="XP_018016405.1"/>
    </source>
</evidence>
<proteinExistence type="inferred from homology"/>
<protein>
    <submittedName>
        <fullName evidence="5">Uncharacterized protein LOC108673130</fullName>
    </submittedName>
</protein>
<dbReference type="GO" id="GO:0005634">
    <property type="term" value="C:nucleus"/>
    <property type="evidence" value="ECO:0007669"/>
    <property type="project" value="TreeGrafter"/>
</dbReference>
<dbReference type="PANTHER" id="PTHR12755:SF3">
    <property type="entry name" value="POLYNUCLEOTIDE 5'-HYDROXYL-KINASE NOL9"/>
    <property type="match status" value="1"/>
</dbReference>
<dbReference type="KEGG" id="hazt:108673130"/>
<feature type="transmembrane region" description="Helical" evidence="3">
    <location>
        <begin position="7"/>
        <end position="29"/>
    </location>
</feature>
<feature type="region of interest" description="Disordered" evidence="2">
    <location>
        <begin position="287"/>
        <end position="338"/>
    </location>
</feature>